<proteinExistence type="predicted"/>
<dbReference type="AlphaFoldDB" id="A0A252C7Y5"/>
<accession>A0A0D6NG25</accession>
<protein>
    <submittedName>
        <fullName evidence="2">Uncharacterized protein</fullName>
    </submittedName>
</protein>
<gene>
    <name evidence="2" type="ORF">Abor_003_034</name>
    <name evidence="1" type="ORF">AcetOrient_orf02327</name>
    <name evidence="3" type="ORF">HK12_03255</name>
    <name evidence="4" type="ORF">HK15_03540</name>
</gene>
<dbReference type="EMBL" id="JOOY01000154">
    <property type="protein sequence ID" value="OUI97389.1"/>
    <property type="molecule type" value="Genomic_DNA"/>
</dbReference>
<reference evidence="6 7" key="2">
    <citation type="submission" date="2014-06" db="EMBL/GenBank/DDBJ databases">
        <authorList>
            <person name="Ju J."/>
            <person name="Zhang J."/>
        </authorList>
    </citation>
    <scope>NUCLEOTIDE SEQUENCE [LARGE SCALE GENOMIC DNA]</scope>
    <source>
        <strain evidence="3">DmW_045</strain>
        <strain evidence="4">DmW_048</strain>
    </source>
</reference>
<dbReference type="EMBL" id="AP018515">
    <property type="protein sequence ID" value="BBC79896.1"/>
    <property type="molecule type" value="Genomic_DNA"/>
</dbReference>
<evidence type="ECO:0000313" key="5">
    <source>
        <dbReference type="Proteomes" id="UP000032670"/>
    </source>
</evidence>
<dbReference type="KEGG" id="aot:AcetOri_orf02327"/>
<name>A0A252C7Y5_9PROT</name>
<dbReference type="Proteomes" id="UP000270034">
    <property type="component" value="Chromosome"/>
</dbReference>
<dbReference type="STRING" id="1231341.Abor_003_034"/>
<evidence type="ECO:0000313" key="1">
    <source>
        <dbReference type="EMBL" id="BBC79896.1"/>
    </source>
</evidence>
<dbReference type="RefSeq" id="WP_048840022.1">
    <property type="nucleotide sequence ID" value="NZ_BAMX01000003.1"/>
</dbReference>
<sequence>MGKQMLWLQDDAQPVTCTEKLRVLEENWEELHSIVQDAFEDAVLMGVSEHDMRQKLTDLIAGLVSPKVGHAA</sequence>
<dbReference type="Proteomes" id="UP000032670">
    <property type="component" value="Unassembled WGS sequence"/>
</dbReference>
<reference evidence="1 8" key="3">
    <citation type="submission" date="2018-02" db="EMBL/GenBank/DDBJ databases">
        <title>Acetobacter orientalis genome.</title>
        <authorList>
            <person name="Nakashima N."/>
            <person name="Tamura T."/>
        </authorList>
    </citation>
    <scope>NUCLEOTIDE SEQUENCE [LARGE SCALE GENOMIC DNA]</scope>
    <source>
        <strain evidence="1 8">FAN1</strain>
    </source>
</reference>
<dbReference type="Proteomes" id="UP000194639">
    <property type="component" value="Unassembled WGS sequence"/>
</dbReference>
<organism evidence="2 5">
    <name type="scientific">Acetobacter orientalis</name>
    <dbReference type="NCBI Taxonomy" id="146474"/>
    <lineage>
        <taxon>Bacteria</taxon>
        <taxon>Pseudomonadati</taxon>
        <taxon>Pseudomonadota</taxon>
        <taxon>Alphaproteobacteria</taxon>
        <taxon>Acetobacterales</taxon>
        <taxon>Acetobacteraceae</taxon>
        <taxon>Acetobacter</taxon>
    </lineage>
</organism>
<evidence type="ECO:0000313" key="4">
    <source>
        <dbReference type="EMBL" id="OUI97389.1"/>
    </source>
</evidence>
<accession>A0A252C7Y5</accession>
<keyword evidence="5" id="KW-1185">Reference proteome</keyword>
<dbReference type="EMBL" id="JOMO01000017">
    <property type="protein sequence ID" value="OUI82959.1"/>
    <property type="molecule type" value="Genomic_DNA"/>
</dbReference>
<evidence type="ECO:0000313" key="2">
    <source>
        <dbReference type="EMBL" id="GAN64964.1"/>
    </source>
</evidence>
<dbReference type="EMBL" id="BAMX01000003">
    <property type="protein sequence ID" value="GAN64964.1"/>
    <property type="molecule type" value="Genomic_DNA"/>
</dbReference>
<evidence type="ECO:0000313" key="8">
    <source>
        <dbReference type="Proteomes" id="UP000270034"/>
    </source>
</evidence>
<evidence type="ECO:0000313" key="7">
    <source>
        <dbReference type="Proteomes" id="UP000194999"/>
    </source>
</evidence>
<dbReference type="Proteomes" id="UP000194999">
    <property type="component" value="Unassembled WGS sequence"/>
</dbReference>
<evidence type="ECO:0000313" key="3">
    <source>
        <dbReference type="EMBL" id="OUI82959.1"/>
    </source>
</evidence>
<dbReference type="GeneID" id="76203102"/>
<evidence type="ECO:0000313" key="6">
    <source>
        <dbReference type="Proteomes" id="UP000194639"/>
    </source>
</evidence>
<reference evidence="2 5" key="1">
    <citation type="submission" date="2012-11" db="EMBL/GenBank/DDBJ databases">
        <title>Whole genome sequence of Acetobacter orientalis 21F-2.</title>
        <authorList>
            <person name="Azuma Y."/>
            <person name="Higashiura N."/>
            <person name="Hirakawa H."/>
            <person name="Matsushita K."/>
        </authorList>
    </citation>
    <scope>NUCLEOTIDE SEQUENCE [LARGE SCALE GENOMIC DNA]</scope>
    <source>
        <strain evidence="2 5">21F-2</strain>
    </source>
</reference>